<proteinExistence type="predicted"/>
<evidence type="ECO:0000313" key="3">
    <source>
        <dbReference type="Proteomes" id="UP001611383"/>
    </source>
</evidence>
<dbReference type="Proteomes" id="UP001611383">
    <property type="component" value="Chromosome"/>
</dbReference>
<reference evidence="2 3" key="1">
    <citation type="submission" date="2019-08" db="EMBL/GenBank/DDBJ databases">
        <title>Archangium and Cystobacter genomes.</title>
        <authorList>
            <person name="Chen I.-C.K."/>
            <person name="Wielgoss S."/>
        </authorList>
    </citation>
    <scope>NUCLEOTIDE SEQUENCE [LARGE SCALE GENOMIC DNA]</scope>
    <source>
        <strain evidence="2 3">Cbm 6</strain>
    </source>
</reference>
<dbReference type="Gene3D" id="3.30.700.10">
    <property type="entry name" value="Glycoprotein, Type 4 Pilin"/>
    <property type="match status" value="1"/>
</dbReference>
<evidence type="ECO:0000313" key="2">
    <source>
        <dbReference type="EMBL" id="WNG49501.1"/>
    </source>
</evidence>
<name>A0ABY9X294_9BACT</name>
<organism evidence="2 3">
    <name type="scientific">Archangium minus</name>
    <dbReference type="NCBI Taxonomy" id="83450"/>
    <lineage>
        <taxon>Bacteria</taxon>
        <taxon>Pseudomonadati</taxon>
        <taxon>Myxococcota</taxon>
        <taxon>Myxococcia</taxon>
        <taxon>Myxococcales</taxon>
        <taxon>Cystobacterineae</taxon>
        <taxon>Archangiaceae</taxon>
        <taxon>Archangium</taxon>
    </lineage>
</organism>
<dbReference type="PROSITE" id="PS00409">
    <property type="entry name" value="PROKAR_NTER_METHYL"/>
    <property type="match status" value="1"/>
</dbReference>
<dbReference type="SUPFAM" id="SSF54523">
    <property type="entry name" value="Pili subunits"/>
    <property type="match status" value="1"/>
</dbReference>
<dbReference type="InterPro" id="IPR012902">
    <property type="entry name" value="N_methyl_site"/>
</dbReference>
<sequence length="227" mass="24150">MNDHVSPVKPGRRTRGFTLVEVMMVVAILGVLIAMTLVAFDAMGRRGALQNVAFDLQGVLNTARAQASSRGHSVWVVLYPTASRADRSSATGQGAFALVEDPIGRFVSAPADLFLLPIDKTSTDVSAVYFLEDYSKQVRFAALKPGEKGRYGPPFATLDVDTCSFCSGAPARGAIVFNADGSARFVDGQGVYQGRVNQALALSSVDRTNQYLFAISGPSAYVATFSP</sequence>
<keyword evidence="1" id="KW-1133">Transmembrane helix</keyword>
<dbReference type="RefSeq" id="WP_395807463.1">
    <property type="nucleotide sequence ID" value="NZ_CP043494.1"/>
</dbReference>
<keyword evidence="1" id="KW-0472">Membrane</keyword>
<dbReference type="NCBIfam" id="TIGR02532">
    <property type="entry name" value="IV_pilin_GFxxxE"/>
    <property type="match status" value="1"/>
</dbReference>
<accession>A0ABY9X294</accession>
<feature type="transmembrane region" description="Helical" evidence="1">
    <location>
        <begin position="20"/>
        <end position="40"/>
    </location>
</feature>
<gene>
    <name evidence="2" type="ORF">F0U60_39320</name>
</gene>
<evidence type="ECO:0000256" key="1">
    <source>
        <dbReference type="SAM" id="Phobius"/>
    </source>
</evidence>
<keyword evidence="1" id="KW-0812">Transmembrane</keyword>
<dbReference type="EMBL" id="CP043494">
    <property type="protein sequence ID" value="WNG49501.1"/>
    <property type="molecule type" value="Genomic_DNA"/>
</dbReference>
<protein>
    <submittedName>
        <fullName evidence="2">Prepilin-type N-terminal cleavage/methylation domain-containing protein</fullName>
    </submittedName>
</protein>
<dbReference type="Pfam" id="PF07963">
    <property type="entry name" value="N_methyl"/>
    <property type="match status" value="1"/>
</dbReference>
<dbReference type="InterPro" id="IPR045584">
    <property type="entry name" value="Pilin-like"/>
</dbReference>
<keyword evidence="3" id="KW-1185">Reference proteome</keyword>